<proteinExistence type="predicted"/>
<keyword evidence="3" id="KW-1185">Reference proteome</keyword>
<evidence type="ECO:0000313" key="3">
    <source>
        <dbReference type="Proteomes" id="UP000295418"/>
    </source>
</evidence>
<reference evidence="2 3" key="1">
    <citation type="submission" date="2019-03" db="EMBL/GenBank/DDBJ databases">
        <authorList>
            <person name="Kim M.K.M."/>
        </authorList>
    </citation>
    <scope>NUCLEOTIDE SEQUENCE [LARGE SCALE GENOMIC DNA]</scope>
    <source>
        <strain evidence="2 3">18JY21-1</strain>
    </source>
</reference>
<sequence>MKDKNEVERMLNSFDIVAMLGLSIFILGILRINGISFTPLFILGVSTCALVFLLIELFKLRGIIKNSFQTVAFISLLGIPNIPYFQNLSMDEISLYSDSFSLFAMGLTLFLISRDGVKEVTNMIVSLTKTVNDFLKRN</sequence>
<dbReference type="AlphaFoldDB" id="A0A4V2WNG8"/>
<keyword evidence="1" id="KW-0812">Transmembrane</keyword>
<feature type="transmembrane region" description="Helical" evidence="1">
    <location>
        <begin position="93"/>
        <end position="113"/>
    </location>
</feature>
<gene>
    <name evidence="2" type="ORF">E0485_17405</name>
</gene>
<organism evidence="2 3">
    <name type="scientific">Paenibacillus albiflavus</name>
    <dbReference type="NCBI Taxonomy" id="2545760"/>
    <lineage>
        <taxon>Bacteria</taxon>
        <taxon>Bacillati</taxon>
        <taxon>Bacillota</taxon>
        <taxon>Bacilli</taxon>
        <taxon>Bacillales</taxon>
        <taxon>Paenibacillaceae</taxon>
        <taxon>Paenibacillus</taxon>
    </lineage>
</organism>
<dbReference type="EMBL" id="SKFG01000020">
    <property type="protein sequence ID" value="TCZ75382.1"/>
    <property type="molecule type" value="Genomic_DNA"/>
</dbReference>
<comment type="caution">
    <text evidence="2">The sequence shown here is derived from an EMBL/GenBank/DDBJ whole genome shotgun (WGS) entry which is preliminary data.</text>
</comment>
<dbReference type="RefSeq" id="WP_132419347.1">
    <property type="nucleotide sequence ID" value="NZ_SKFG01000020.1"/>
</dbReference>
<feature type="transmembrane region" description="Helical" evidence="1">
    <location>
        <begin position="38"/>
        <end position="58"/>
    </location>
</feature>
<keyword evidence="1" id="KW-1133">Transmembrane helix</keyword>
<name>A0A4V2WNG8_9BACL</name>
<evidence type="ECO:0000256" key="1">
    <source>
        <dbReference type="SAM" id="Phobius"/>
    </source>
</evidence>
<evidence type="ECO:0000313" key="2">
    <source>
        <dbReference type="EMBL" id="TCZ75382.1"/>
    </source>
</evidence>
<feature type="transmembrane region" description="Helical" evidence="1">
    <location>
        <begin position="70"/>
        <end position="87"/>
    </location>
</feature>
<accession>A0A4V2WNG8</accession>
<protein>
    <submittedName>
        <fullName evidence="2">Uncharacterized protein</fullName>
    </submittedName>
</protein>
<dbReference type="Proteomes" id="UP000295418">
    <property type="component" value="Unassembled WGS sequence"/>
</dbReference>
<keyword evidence="1" id="KW-0472">Membrane</keyword>
<feature type="transmembrane region" description="Helical" evidence="1">
    <location>
        <begin position="12"/>
        <end position="32"/>
    </location>
</feature>